<evidence type="ECO:0000256" key="1">
    <source>
        <dbReference type="ARBA" id="ARBA00004651"/>
    </source>
</evidence>
<dbReference type="InterPro" id="IPR033717">
    <property type="entry name" value="UDPK"/>
</dbReference>
<sequence length="123" mass="13614">MSRFKKRIDSFKWAFNGFKIAFKGEVNLKIHLVAAAIVIALGFLFNIGRYEWLAVLVVIAMVLSAEIFNTAIEHLADFVSVERRPAIKKVKDLAAAAVLLHAIIAAIVGIIVFSPYIIAYLKA</sequence>
<dbReference type="InterPro" id="IPR000829">
    <property type="entry name" value="DAGK"/>
</dbReference>
<feature type="binding site" evidence="17">
    <location>
        <begin position="91"/>
        <end position="92"/>
    </location>
    <ligand>
        <name>ATP</name>
        <dbReference type="ChEBI" id="CHEBI:30616"/>
    </ligand>
</feature>
<dbReference type="RefSeq" id="WP_133583433.1">
    <property type="nucleotide sequence ID" value="NZ_SNYV01000011.1"/>
</dbReference>
<evidence type="ECO:0000256" key="7">
    <source>
        <dbReference type="ARBA" id="ARBA00022741"/>
    </source>
</evidence>
<evidence type="ECO:0000256" key="2">
    <source>
        <dbReference type="ARBA" id="ARBA00005967"/>
    </source>
</evidence>
<evidence type="ECO:0000313" key="21">
    <source>
        <dbReference type="Proteomes" id="UP000295292"/>
    </source>
</evidence>
<feature type="binding site" evidence="18">
    <location>
        <position position="25"/>
    </location>
    <ligand>
        <name>a divalent metal cation</name>
        <dbReference type="ChEBI" id="CHEBI:60240"/>
    </ligand>
</feature>
<dbReference type="PANTHER" id="PTHR34299">
    <property type="entry name" value="DIACYLGLYCEROL KINASE"/>
    <property type="match status" value="1"/>
</dbReference>
<keyword evidence="8 20" id="KW-0418">Kinase</keyword>
<dbReference type="PANTHER" id="PTHR34299:SF1">
    <property type="entry name" value="DIACYLGLYCEROL KINASE"/>
    <property type="match status" value="1"/>
</dbReference>
<evidence type="ECO:0000256" key="8">
    <source>
        <dbReference type="ARBA" id="ARBA00022777"/>
    </source>
</evidence>
<dbReference type="GO" id="GO:0005886">
    <property type="term" value="C:plasma membrane"/>
    <property type="evidence" value="ECO:0007669"/>
    <property type="project" value="UniProtKB-SubCell"/>
</dbReference>
<evidence type="ECO:0000313" key="20">
    <source>
        <dbReference type="EMBL" id="TDQ79660.1"/>
    </source>
</evidence>
<dbReference type="GO" id="GO:0008654">
    <property type="term" value="P:phospholipid biosynthetic process"/>
    <property type="evidence" value="ECO:0007669"/>
    <property type="project" value="UniProtKB-KW"/>
</dbReference>
<keyword evidence="3" id="KW-1003">Cell membrane</keyword>
<feature type="transmembrane region" description="Helical" evidence="19">
    <location>
        <begin position="28"/>
        <end position="47"/>
    </location>
</feature>
<evidence type="ECO:0000256" key="13">
    <source>
        <dbReference type="ARBA" id="ARBA00023209"/>
    </source>
</evidence>
<dbReference type="Pfam" id="PF01219">
    <property type="entry name" value="DAGK_prokar"/>
    <property type="match status" value="1"/>
</dbReference>
<feature type="binding site" evidence="16">
    <location>
        <position position="66"/>
    </location>
    <ligand>
        <name>substrate</name>
    </ligand>
</feature>
<protein>
    <submittedName>
        <fullName evidence="20">Diacylglycerol kinase (ATP)</fullName>
    </submittedName>
</protein>
<keyword evidence="10 19" id="KW-1133">Transmembrane helix</keyword>
<dbReference type="InterPro" id="IPR036945">
    <property type="entry name" value="DAGK_sf"/>
</dbReference>
<keyword evidence="5" id="KW-0808">Transferase</keyword>
<feature type="transmembrane region" description="Helical" evidence="19">
    <location>
        <begin position="53"/>
        <end position="72"/>
    </location>
</feature>
<keyword evidence="18" id="KW-0460">Magnesium</keyword>
<keyword evidence="6 19" id="KW-0812">Transmembrane</keyword>
<organism evidence="20 21">
    <name type="scientific">Sphingobacterium yanglingense</name>
    <dbReference type="NCBI Taxonomy" id="1437280"/>
    <lineage>
        <taxon>Bacteria</taxon>
        <taxon>Pseudomonadati</taxon>
        <taxon>Bacteroidota</taxon>
        <taxon>Sphingobacteriia</taxon>
        <taxon>Sphingobacteriales</taxon>
        <taxon>Sphingobacteriaceae</taxon>
        <taxon>Sphingobacterium</taxon>
    </lineage>
</organism>
<evidence type="ECO:0000256" key="5">
    <source>
        <dbReference type="ARBA" id="ARBA00022679"/>
    </source>
</evidence>
<feature type="active site" description="Proton acceptor" evidence="15">
    <location>
        <position position="66"/>
    </location>
</feature>
<evidence type="ECO:0000256" key="16">
    <source>
        <dbReference type="PIRSR" id="PIRSR600829-2"/>
    </source>
</evidence>
<feature type="binding site" evidence="18">
    <location>
        <position position="73"/>
    </location>
    <ligand>
        <name>a divalent metal cation</name>
        <dbReference type="ChEBI" id="CHEBI:60240"/>
    </ligand>
</feature>
<keyword evidence="9 17" id="KW-0067">ATP-binding</keyword>
<evidence type="ECO:0000256" key="15">
    <source>
        <dbReference type="PIRSR" id="PIRSR600829-1"/>
    </source>
</evidence>
<dbReference type="AlphaFoldDB" id="A0A4R6WHH1"/>
<dbReference type="Gene3D" id="1.10.287.3610">
    <property type="match status" value="1"/>
</dbReference>
<comment type="subcellular location">
    <subcellularLocation>
        <location evidence="1">Cell membrane</location>
        <topology evidence="1">Multi-pass membrane protein</topology>
    </subcellularLocation>
</comment>
<evidence type="ECO:0000256" key="12">
    <source>
        <dbReference type="ARBA" id="ARBA00023136"/>
    </source>
</evidence>
<keyword evidence="13" id="KW-0594">Phospholipid biosynthesis</keyword>
<evidence type="ECO:0000256" key="10">
    <source>
        <dbReference type="ARBA" id="ARBA00022989"/>
    </source>
</evidence>
<keyword evidence="11" id="KW-0443">Lipid metabolism</keyword>
<evidence type="ECO:0000256" key="4">
    <source>
        <dbReference type="ARBA" id="ARBA00022516"/>
    </source>
</evidence>
<comment type="caution">
    <text evidence="20">The sequence shown here is derived from an EMBL/GenBank/DDBJ whole genome shotgun (WGS) entry which is preliminary data.</text>
</comment>
<dbReference type="OrthoDB" id="1493837at2"/>
<dbReference type="GO" id="GO:0005524">
    <property type="term" value="F:ATP binding"/>
    <property type="evidence" value="ECO:0007669"/>
    <property type="project" value="UniProtKB-KW"/>
</dbReference>
<comment type="cofactor">
    <cofactor evidence="18">
        <name>Mg(2+)</name>
        <dbReference type="ChEBI" id="CHEBI:18420"/>
    </cofactor>
    <text evidence="18">Mn(2+), Zn(2+), Cd(2+) and Co(2+) support activity to lesser extents.</text>
</comment>
<evidence type="ECO:0000256" key="14">
    <source>
        <dbReference type="ARBA" id="ARBA00023264"/>
    </source>
</evidence>
<dbReference type="EMBL" id="SNYV01000011">
    <property type="protein sequence ID" value="TDQ79660.1"/>
    <property type="molecule type" value="Genomic_DNA"/>
</dbReference>
<dbReference type="CDD" id="cd14265">
    <property type="entry name" value="UDPK_IM_like"/>
    <property type="match status" value="1"/>
</dbReference>
<accession>A0A4R6WHH1</accession>
<keyword evidence="4" id="KW-0444">Lipid biosynthesis</keyword>
<evidence type="ECO:0000256" key="18">
    <source>
        <dbReference type="PIRSR" id="PIRSR600829-4"/>
    </source>
</evidence>
<keyword evidence="21" id="KW-1185">Reference proteome</keyword>
<reference evidence="20 21" key="1">
    <citation type="submission" date="2019-03" db="EMBL/GenBank/DDBJ databases">
        <title>Genomic Encyclopedia of Archaeal and Bacterial Type Strains, Phase II (KMG-II): from individual species to whole genera.</title>
        <authorList>
            <person name="Goeker M."/>
        </authorList>
    </citation>
    <scope>NUCLEOTIDE SEQUENCE [LARGE SCALE GENOMIC DNA]</scope>
    <source>
        <strain evidence="20 21">DSM 28353</strain>
    </source>
</reference>
<gene>
    <name evidence="20" type="ORF">CLV99_1107</name>
</gene>
<feature type="binding site" evidence="17">
    <location>
        <position position="25"/>
    </location>
    <ligand>
        <name>ATP</name>
        <dbReference type="ChEBI" id="CHEBI:30616"/>
    </ligand>
</feature>
<evidence type="ECO:0000256" key="17">
    <source>
        <dbReference type="PIRSR" id="PIRSR600829-3"/>
    </source>
</evidence>
<evidence type="ECO:0000256" key="9">
    <source>
        <dbReference type="ARBA" id="ARBA00022840"/>
    </source>
</evidence>
<dbReference type="GO" id="GO:0046872">
    <property type="term" value="F:metal ion binding"/>
    <property type="evidence" value="ECO:0007669"/>
    <property type="project" value="UniProtKB-KW"/>
</dbReference>
<evidence type="ECO:0000256" key="11">
    <source>
        <dbReference type="ARBA" id="ARBA00023098"/>
    </source>
</evidence>
<feature type="transmembrane region" description="Helical" evidence="19">
    <location>
        <begin position="93"/>
        <end position="118"/>
    </location>
</feature>
<keyword evidence="7 17" id="KW-0547">Nucleotide-binding</keyword>
<dbReference type="Proteomes" id="UP000295292">
    <property type="component" value="Unassembled WGS sequence"/>
</dbReference>
<keyword evidence="12 19" id="KW-0472">Membrane</keyword>
<evidence type="ECO:0000256" key="19">
    <source>
        <dbReference type="SAM" id="Phobius"/>
    </source>
</evidence>
<feature type="binding site" evidence="17">
    <location>
        <position position="73"/>
    </location>
    <ligand>
        <name>ATP</name>
        <dbReference type="ChEBI" id="CHEBI:30616"/>
    </ligand>
</feature>
<keyword evidence="14" id="KW-1208">Phospholipid metabolism</keyword>
<keyword evidence="18" id="KW-0479">Metal-binding</keyword>
<proteinExistence type="inferred from homology"/>
<evidence type="ECO:0000256" key="3">
    <source>
        <dbReference type="ARBA" id="ARBA00022475"/>
    </source>
</evidence>
<evidence type="ECO:0000256" key="6">
    <source>
        <dbReference type="ARBA" id="ARBA00022692"/>
    </source>
</evidence>
<dbReference type="GO" id="GO:0016301">
    <property type="term" value="F:kinase activity"/>
    <property type="evidence" value="ECO:0007669"/>
    <property type="project" value="UniProtKB-KW"/>
</dbReference>
<comment type="similarity">
    <text evidence="2">Belongs to the bacterial diacylglycerol kinase family.</text>
</comment>
<name>A0A4R6WHH1_9SPHI</name>